<keyword evidence="1" id="KW-0479">Metal-binding</keyword>
<gene>
    <name evidence="3" type="ORF">FWK35_00011540</name>
</gene>
<proteinExistence type="predicted"/>
<sequence length="72" mass="8625">MFSCEVFEAKFQSISDFNKHMRNKHKDLKKTKVYKHLYKCNDCNENVDLKKALIQHVKSHLIRNVQRQSLCS</sequence>
<organism evidence="3 4">
    <name type="scientific">Aphis craccivora</name>
    <name type="common">Cowpea aphid</name>
    <dbReference type="NCBI Taxonomy" id="307492"/>
    <lineage>
        <taxon>Eukaryota</taxon>
        <taxon>Metazoa</taxon>
        <taxon>Ecdysozoa</taxon>
        <taxon>Arthropoda</taxon>
        <taxon>Hexapoda</taxon>
        <taxon>Insecta</taxon>
        <taxon>Pterygota</taxon>
        <taxon>Neoptera</taxon>
        <taxon>Paraneoptera</taxon>
        <taxon>Hemiptera</taxon>
        <taxon>Sternorrhyncha</taxon>
        <taxon>Aphidomorpha</taxon>
        <taxon>Aphidoidea</taxon>
        <taxon>Aphididae</taxon>
        <taxon>Aphidini</taxon>
        <taxon>Aphis</taxon>
        <taxon>Aphis</taxon>
    </lineage>
</organism>
<dbReference type="EMBL" id="VUJU01003143">
    <property type="protein sequence ID" value="KAF0758980.1"/>
    <property type="molecule type" value="Genomic_DNA"/>
</dbReference>
<dbReference type="Pfam" id="PF00096">
    <property type="entry name" value="zf-C2H2"/>
    <property type="match status" value="1"/>
</dbReference>
<evidence type="ECO:0000313" key="3">
    <source>
        <dbReference type="EMBL" id="KAF0758980.1"/>
    </source>
</evidence>
<name>A0A6G0YNM3_APHCR</name>
<evidence type="ECO:0000256" key="1">
    <source>
        <dbReference type="PROSITE-ProRule" id="PRU00042"/>
    </source>
</evidence>
<dbReference type="PROSITE" id="PS00028">
    <property type="entry name" value="ZINC_FINGER_C2H2_1"/>
    <property type="match status" value="1"/>
</dbReference>
<dbReference type="AlphaFoldDB" id="A0A6G0YNM3"/>
<dbReference type="PROSITE" id="PS50157">
    <property type="entry name" value="ZINC_FINGER_C2H2_2"/>
    <property type="match status" value="1"/>
</dbReference>
<protein>
    <submittedName>
        <fullName evidence="3">Zinc finger protein 778-like</fullName>
    </submittedName>
</protein>
<dbReference type="InterPro" id="IPR036236">
    <property type="entry name" value="Znf_C2H2_sf"/>
</dbReference>
<keyword evidence="4" id="KW-1185">Reference proteome</keyword>
<dbReference type="GO" id="GO:0008270">
    <property type="term" value="F:zinc ion binding"/>
    <property type="evidence" value="ECO:0007669"/>
    <property type="project" value="UniProtKB-KW"/>
</dbReference>
<dbReference type="SMART" id="SM00355">
    <property type="entry name" value="ZnF_C2H2"/>
    <property type="match status" value="2"/>
</dbReference>
<dbReference type="OrthoDB" id="8117402at2759"/>
<keyword evidence="1" id="KW-0862">Zinc</keyword>
<evidence type="ECO:0000313" key="4">
    <source>
        <dbReference type="Proteomes" id="UP000478052"/>
    </source>
</evidence>
<evidence type="ECO:0000259" key="2">
    <source>
        <dbReference type="PROSITE" id="PS50157"/>
    </source>
</evidence>
<accession>A0A6G0YNM3</accession>
<keyword evidence="1" id="KW-0863">Zinc-finger</keyword>
<comment type="caution">
    <text evidence="3">The sequence shown here is derived from an EMBL/GenBank/DDBJ whole genome shotgun (WGS) entry which is preliminary data.</text>
</comment>
<reference evidence="3 4" key="1">
    <citation type="submission" date="2019-08" db="EMBL/GenBank/DDBJ databases">
        <title>Whole genome of Aphis craccivora.</title>
        <authorList>
            <person name="Voronova N.V."/>
            <person name="Shulinski R.S."/>
            <person name="Bandarenka Y.V."/>
            <person name="Zhorov D.G."/>
            <person name="Warner D."/>
        </authorList>
    </citation>
    <scope>NUCLEOTIDE SEQUENCE [LARGE SCALE GENOMIC DNA]</scope>
    <source>
        <strain evidence="3">180601</strain>
        <tissue evidence="3">Whole Body</tissue>
    </source>
</reference>
<dbReference type="Proteomes" id="UP000478052">
    <property type="component" value="Unassembled WGS sequence"/>
</dbReference>
<feature type="domain" description="C2H2-type" evidence="2">
    <location>
        <begin position="38"/>
        <end position="60"/>
    </location>
</feature>
<dbReference type="SUPFAM" id="SSF57667">
    <property type="entry name" value="beta-beta-alpha zinc fingers"/>
    <property type="match status" value="1"/>
</dbReference>
<dbReference type="Gene3D" id="3.30.160.60">
    <property type="entry name" value="Classic Zinc Finger"/>
    <property type="match status" value="1"/>
</dbReference>
<dbReference type="InterPro" id="IPR013087">
    <property type="entry name" value="Znf_C2H2_type"/>
</dbReference>